<name>A0ABD6A2J2_9EURY</name>
<gene>
    <name evidence="1" type="ORF">ACFQKE_16365</name>
</gene>
<keyword evidence="2" id="KW-1185">Reference proteome</keyword>
<accession>A0ABD6A2J2</accession>
<proteinExistence type="predicted"/>
<organism evidence="1 2">
    <name type="scientific">Haloplanus litoreus</name>
    <dbReference type="NCBI Taxonomy" id="767515"/>
    <lineage>
        <taxon>Archaea</taxon>
        <taxon>Methanobacteriati</taxon>
        <taxon>Methanobacteriota</taxon>
        <taxon>Stenosarchaea group</taxon>
        <taxon>Halobacteria</taxon>
        <taxon>Halobacteriales</taxon>
        <taxon>Haloferacaceae</taxon>
        <taxon>Haloplanus</taxon>
    </lineage>
</organism>
<evidence type="ECO:0000313" key="1">
    <source>
        <dbReference type="EMBL" id="MFC7256861.1"/>
    </source>
</evidence>
<reference evidence="1 2" key="1">
    <citation type="journal article" date="2019" name="Int. J. Syst. Evol. Microbiol.">
        <title>The Global Catalogue of Microorganisms (GCM) 10K type strain sequencing project: providing services to taxonomists for standard genome sequencing and annotation.</title>
        <authorList>
            <consortium name="The Broad Institute Genomics Platform"/>
            <consortium name="The Broad Institute Genome Sequencing Center for Infectious Disease"/>
            <person name="Wu L."/>
            <person name="Ma J."/>
        </authorList>
    </citation>
    <scope>NUCLEOTIDE SEQUENCE [LARGE SCALE GENOMIC DNA]</scope>
    <source>
        <strain evidence="1 2">GX21</strain>
    </source>
</reference>
<dbReference type="Proteomes" id="UP001596434">
    <property type="component" value="Unassembled WGS sequence"/>
</dbReference>
<dbReference type="AlphaFoldDB" id="A0ABD6A2J2"/>
<dbReference type="EMBL" id="JBHTAT010000001">
    <property type="protein sequence ID" value="MFC7256861.1"/>
    <property type="molecule type" value="Genomic_DNA"/>
</dbReference>
<sequence length="52" mass="5698">MSIETDNPDDPTIFEELYERHGDAYEELAVSDNPAAPLAQMVVDEATGEDDA</sequence>
<protein>
    <submittedName>
        <fullName evidence="1">Uncharacterized protein</fullName>
    </submittedName>
</protein>
<evidence type="ECO:0000313" key="2">
    <source>
        <dbReference type="Proteomes" id="UP001596434"/>
    </source>
</evidence>
<dbReference type="RefSeq" id="WP_379706367.1">
    <property type="nucleotide sequence ID" value="NZ_JBHTAT010000001.1"/>
</dbReference>
<comment type="caution">
    <text evidence="1">The sequence shown here is derived from an EMBL/GenBank/DDBJ whole genome shotgun (WGS) entry which is preliminary data.</text>
</comment>
<dbReference type="GeneID" id="96955257"/>